<keyword evidence="3" id="KW-1185">Reference proteome</keyword>
<dbReference type="Pfam" id="PF08881">
    <property type="entry name" value="CVNH"/>
    <property type="match status" value="1"/>
</dbReference>
<accession>A0AB34FC17</accession>
<evidence type="ECO:0000313" key="3">
    <source>
        <dbReference type="Proteomes" id="UP001163105"/>
    </source>
</evidence>
<name>A0AB34FC17_9HYPO</name>
<dbReference type="Proteomes" id="UP001163105">
    <property type="component" value="Unassembled WGS sequence"/>
</dbReference>
<gene>
    <name evidence="2" type="ORF">O9K51_10500</name>
</gene>
<dbReference type="PANTHER" id="PTHR42076">
    <property type="entry name" value="CYANOVIRIN-N HOMOLOG"/>
    <property type="match status" value="1"/>
</dbReference>
<evidence type="ECO:0000313" key="2">
    <source>
        <dbReference type="EMBL" id="KAJ6436963.1"/>
    </source>
</evidence>
<dbReference type="SUPFAM" id="SSF51322">
    <property type="entry name" value="Cyanovirin-N"/>
    <property type="match status" value="1"/>
</dbReference>
<sequence length="141" mass="15701">MASFDHLEQSNMSLYQSASNIRVDDGHLLRASVQNGDGDWVDSELDLDQFIGNNNGRFEWGAEEIDFNMEGENGDVPVLRAQLYDVDGNLVDADINLDERVANDNGNLIFAWQTTQSLFLPLREMETKTTCVREDGITGGA</sequence>
<dbReference type="GO" id="GO:0003964">
    <property type="term" value="F:RNA-directed DNA polymerase activity"/>
    <property type="evidence" value="ECO:0007669"/>
    <property type="project" value="UniProtKB-KW"/>
</dbReference>
<dbReference type="InterPro" id="IPR011058">
    <property type="entry name" value="Cyanovirin-N"/>
</dbReference>
<dbReference type="Gene3D" id="2.30.60.10">
    <property type="entry name" value="Cyanovirin-N"/>
    <property type="match status" value="1"/>
</dbReference>
<proteinExistence type="predicted"/>
<organism evidence="2 3">
    <name type="scientific">Purpureocillium lavendulum</name>
    <dbReference type="NCBI Taxonomy" id="1247861"/>
    <lineage>
        <taxon>Eukaryota</taxon>
        <taxon>Fungi</taxon>
        <taxon>Dikarya</taxon>
        <taxon>Ascomycota</taxon>
        <taxon>Pezizomycotina</taxon>
        <taxon>Sordariomycetes</taxon>
        <taxon>Hypocreomycetidae</taxon>
        <taxon>Hypocreales</taxon>
        <taxon>Ophiocordycipitaceae</taxon>
        <taxon>Purpureocillium</taxon>
    </lineage>
</organism>
<dbReference type="EMBL" id="JAQHRD010000015">
    <property type="protein sequence ID" value="KAJ6436963.1"/>
    <property type="molecule type" value="Genomic_DNA"/>
</dbReference>
<dbReference type="PANTHER" id="PTHR42076:SF1">
    <property type="entry name" value="CYANOVIRIN-N DOMAIN-CONTAINING PROTEIN"/>
    <property type="match status" value="1"/>
</dbReference>
<keyword evidence="2" id="KW-0808">Transferase</keyword>
<dbReference type="AlphaFoldDB" id="A0AB34FC17"/>
<reference evidence="2" key="1">
    <citation type="submission" date="2023-01" db="EMBL/GenBank/DDBJ databases">
        <title>The growth and conidiation of Purpureocillium lavendulum are regulated by nitrogen source and histone H3K14 acetylation.</title>
        <authorList>
            <person name="Tang P."/>
            <person name="Han J."/>
            <person name="Zhang C."/>
            <person name="Tang P."/>
            <person name="Qi F."/>
            <person name="Zhang K."/>
            <person name="Liang L."/>
        </authorList>
    </citation>
    <scope>NUCLEOTIDE SEQUENCE</scope>
    <source>
        <strain evidence="2">YMF1.00683</strain>
    </source>
</reference>
<keyword evidence="2" id="KW-0695">RNA-directed DNA polymerase</keyword>
<protein>
    <submittedName>
        <fullName evidence="2">Reverse transcriptase</fullName>
    </submittedName>
</protein>
<keyword evidence="2" id="KW-0548">Nucleotidyltransferase</keyword>
<dbReference type="SMART" id="SM01111">
    <property type="entry name" value="CVNH"/>
    <property type="match status" value="1"/>
</dbReference>
<dbReference type="InterPro" id="IPR036673">
    <property type="entry name" value="Cyanovirin-N_sf"/>
</dbReference>
<evidence type="ECO:0000259" key="1">
    <source>
        <dbReference type="SMART" id="SM01111"/>
    </source>
</evidence>
<comment type="caution">
    <text evidence="2">The sequence shown here is derived from an EMBL/GenBank/DDBJ whole genome shotgun (WGS) entry which is preliminary data.</text>
</comment>
<feature type="domain" description="Cyanovirin-N" evidence="1">
    <location>
        <begin position="13"/>
        <end position="110"/>
    </location>
</feature>